<reference evidence="1 2" key="1">
    <citation type="submission" date="2020-03" db="EMBL/GenBank/DDBJ databases">
        <title>Soil Listeria distribution.</title>
        <authorList>
            <person name="Liao J."/>
            <person name="Wiedmann M."/>
        </authorList>
    </citation>
    <scope>NUCLEOTIDE SEQUENCE [LARGE SCALE GENOMIC DNA]</scope>
    <source>
        <strain evidence="1 2">FSL L7-1523</strain>
    </source>
</reference>
<comment type="caution">
    <text evidence="1">The sequence shown here is derived from an EMBL/GenBank/DDBJ whole genome shotgun (WGS) entry which is preliminary data.</text>
</comment>
<name>A0A841ZBU6_9LIST</name>
<evidence type="ECO:0000313" key="2">
    <source>
        <dbReference type="Proteomes" id="UP000564536"/>
    </source>
</evidence>
<dbReference type="AlphaFoldDB" id="A0A841ZBU6"/>
<accession>A0A841ZBU6</accession>
<dbReference type="Proteomes" id="UP000564536">
    <property type="component" value="Unassembled WGS sequence"/>
</dbReference>
<organism evidence="1 2">
    <name type="scientific">Listeria weihenstephanensis</name>
    <dbReference type="NCBI Taxonomy" id="1006155"/>
    <lineage>
        <taxon>Bacteria</taxon>
        <taxon>Bacillati</taxon>
        <taxon>Bacillota</taxon>
        <taxon>Bacilli</taxon>
        <taxon>Bacillales</taxon>
        <taxon>Listeriaceae</taxon>
        <taxon>Listeria</taxon>
    </lineage>
</organism>
<dbReference type="InterPro" id="IPR036390">
    <property type="entry name" value="WH_DNA-bd_sf"/>
</dbReference>
<gene>
    <name evidence="1" type="ORF">HB943_15400</name>
</gene>
<sequence>MENNVIIELQKGEKLVGDGEYIILSGYLSCNMSKHLLLFLREGERVMLNDELLPKTLEYNACNTVRLLKLNGSMTDALTGERYREFEKELLSLMVERMELLTLQKKQRLVRTLLKLGKEVGVLEGENCRIPKVWSQLELANYINCTREYLLCQKRILKEEGVILDSYQWVLMDWDKWVGKELSHSI</sequence>
<evidence type="ECO:0000313" key="1">
    <source>
        <dbReference type="EMBL" id="MBC1501986.1"/>
    </source>
</evidence>
<dbReference type="RefSeq" id="WP_185427422.1">
    <property type="nucleotide sequence ID" value="NZ_JAARRL010000036.1"/>
</dbReference>
<dbReference type="EMBL" id="JAARRL010000036">
    <property type="protein sequence ID" value="MBC1501986.1"/>
    <property type="molecule type" value="Genomic_DNA"/>
</dbReference>
<proteinExistence type="predicted"/>
<dbReference type="SUPFAM" id="SSF46785">
    <property type="entry name" value="Winged helix' DNA-binding domain"/>
    <property type="match status" value="1"/>
</dbReference>
<dbReference type="Gene3D" id="2.60.120.10">
    <property type="entry name" value="Jelly Rolls"/>
    <property type="match status" value="1"/>
</dbReference>
<protein>
    <submittedName>
        <fullName evidence="1">Crp/Fnr family transcriptional regulator</fullName>
    </submittedName>
</protein>
<dbReference type="InterPro" id="IPR014710">
    <property type="entry name" value="RmlC-like_jellyroll"/>
</dbReference>